<evidence type="ECO:0000256" key="2">
    <source>
        <dbReference type="ARBA" id="ARBA00022692"/>
    </source>
</evidence>
<dbReference type="Proteomes" id="UP000095283">
    <property type="component" value="Unplaced"/>
</dbReference>
<dbReference type="AlphaFoldDB" id="A0A1I7XAM0"/>
<dbReference type="WBParaSite" id="Hba_14495">
    <property type="protein sequence ID" value="Hba_14495"/>
    <property type="gene ID" value="Hba_14495"/>
</dbReference>
<evidence type="ECO:0000256" key="5">
    <source>
        <dbReference type="SAM" id="Phobius"/>
    </source>
</evidence>
<feature type="transmembrane region" description="Helical" evidence="5">
    <location>
        <begin position="322"/>
        <end position="341"/>
    </location>
</feature>
<keyword evidence="2 5" id="KW-0812">Transmembrane</keyword>
<dbReference type="SUPFAM" id="SSF103473">
    <property type="entry name" value="MFS general substrate transporter"/>
    <property type="match status" value="1"/>
</dbReference>
<feature type="transmembrane region" description="Helical" evidence="5">
    <location>
        <begin position="167"/>
        <end position="187"/>
    </location>
</feature>
<feature type="transmembrane region" description="Helical" evidence="5">
    <location>
        <begin position="199"/>
        <end position="217"/>
    </location>
</feature>
<keyword evidence="3 5" id="KW-1133">Transmembrane helix</keyword>
<feature type="transmembrane region" description="Helical" evidence="5">
    <location>
        <begin position="69"/>
        <end position="93"/>
    </location>
</feature>
<evidence type="ECO:0000256" key="3">
    <source>
        <dbReference type="ARBA" id="ARBA00022989"/>
    </source>
</evidence>
<keyword evidence="4 5" id="KW-0472">Membrane</keyword>
<feature type="transmembrane region" description="Helical" evidence="5">
    <location>
        <begin position="283"/>
        <end position="302"/>
    </location>
</feature>
<feature type="transmembrane region" description="Helical" evidence="5">
    <location>
        <begin position="390"/>
        <end position="412"/>
    </location>
</feature>
<evidence type="ECO:0000256" key="1">
    <source>
        <dbReference type="ARBA" id="ARBA00004141"/>
    </source>
</evidence>
<dbReference type="GO" id="GO:0016020">
    <property type="term" value="C:membrane"/>
    <property type="evidence" value="ECO:0007669"/>
    <property type="project" value="UniProtKB-SubCell"/>
</dbReference>
<dbReference type="InterPro" id="IPR036259">
    <property type="entry name" value="MFS_trans_sf"/>
</dbReference>
<name>A0A1I7XAM0_HETBA</name>
<proteinExistence type="predicted"/>
<dbReference type="PANTHER" id="PTHR23507">
    <property type="entry name" value="ZGC:174356"/>
    <property type="match status" value="1"/>
</dbReference>
<dbReference type="GO" id="GO:0022857">
    <property type="term" value="F:transmembrane transporter activity"/>
    <property type="evidence" value="ECO:0007669"/>
    <property type="project" value="TreeGrafter"/>
</dbReference>
<sequence>MEKIKLYFGHMGMEIPLCLYMLTSYLKYPVFQNLIYEKVCFSRYNENKTLCTNVSAYYEDKEIQSDANYFYFLSSLVLTVPSLISGLILGAGLEQIIWFIMFREDDTRTDGLINKSCPYRYLPASDFWSIKVPLLIPFVGLIVCTANYIVQTIYIHSSVYLLLISDGIFGISGGYISVISTTLSYGVKTSSISHRSYRIAGVEGAIGLGGTIGYILSGTFRQAFGYSYTFLFMLVLQVVGFFYILILGKDSKAEVDEDGTDEGLSDIQYSYLRYKLSWGDKEYGWFSGFSFGLNTIMVALVYLLKSFLSACWPSSAAQQWPILSFVSSSHIFVFTAFNRFVSTGFRAFISNLIQSDEQGMMFSLIAVLEGLTTLLATSLFNNLYPKTLSFFPGLCYVASALMLSVSLLALGISDLVVKKESALEIESQRSDLSSNSL</sequence>
<feature type="transmembrane region" description="Helical" evidence="5">
    <location>
        <begin position="134"/>
        <end position="155"/>
    </location>
</feature>
<reference evidence="7" key="1">
    <citation type="submission" date="2016-11" db="UniProtKB">
        <authorList>
            <consortium name="WormBaseParasite"/>
        </authorList>
    </citation>
    <scope>IDENTIFICATION</scope>
</reference>
<feature type="transmembrane region" description="Helical" evidence="5">
    <location>
        <begin position="362"/>
        <end position="384"/>
    </location>
</feature>
<evidence type="ECO:0000313" key="7">
    <source>
        <dbReference type="WBParaSite" id="Hba_14495"/>
    </source>
</evidence>
<feature type="transmembrane region" description="Helical" evidence="5">
    <location>
        <begin position="223"/>
        <end position="246"/>
    </location>
</feature>
<comment type="subcellular location">
    <subcellularLocation>
        <location evidence="1">Membrane</location>
        <topology evidence="1">Multi-pass membrane protein</topology>
    </subcellularLocation>
</comment>
<dbReference type="Gene3D" id="1.20.1250.20">
    <property type="entry name" value="MFS general substrate transporter like domains"/>
    <property type="match status" value="1"/>
</dbReference>
<protein>
    <submittedName>
        <fullName evidence="7">Battenin</fullName>
    </submittedName>
</protein>
<evidence type="ECO:0000313" key="6">
    <source>
        <dbReference type="Proteomes" id="UP000095283"/>
    </source>
</evidence>
<dbReference type="PANTHER" id="PTHR23507:SF1">
    <property type="entry name" value="FI18259P1-RELATED"/>
    <property type="match status" value="1"/>
</dbReference>
<accession>A0A1I7XAM0</accession>
<keyword evidence="6" id="KW-1185">Reference proteome</keyword>
<organism evidence="6 7">
    <name type="scientific">Heterorhabditis bacteriophora</name>
    <name type="common">Entomopathogenic nematode worm</name>
    <dbReference type="NCBI Taxonomy" id="37862"/>
    <lineage>
        <taxon>Eukaryota</taxon>
        <taxon>Metazoa</taxon>
        <taxon>Ecdysozoa</taxon>
        <taxon>Nematoda</taxon>
        <taxon>Chromadorea</taxon>
        <taxon>Rhabditida</taxon>
        <taxon>Rhabditina</taxon>
        <taxon>Rhabditomorpha</taxon>
        <taxon>Strongyloidea</taxon>
        <taxon>Heterorhabditidae</taxon>
        <taxon>Heterorhabditis</taxon>
    </lineage>
</organism>
<evidence type="ECO:0000256" key="4">
    <source>
        <dbReference type="ARBA" id="ARBA00023136"/>
    </source>
</evidence>